<gene>
    <name evidence="7" type="ORF">CHS0354_000669</name>
</gene>
<keyword evidence="6" id="KW-0520">NAD</keyword>
<reference evidence="7" key="2">
    <citation type="journal article" date="2021" name="Genome Biol. Evol.">
        <title>Developing a high-quality reference genome for a parasitic bivalve with doubly uniparental inheritance (Bivalvia: Unionida).</title>
        <authorList>
            <person name="Smith C.H."/>
        </authorList>
    </citation>
    <scope>NUCLEOTIDE SEQUENCE</scope>
    <source>
        <strain evidence="7">CHS0354</strain>
        <tissue evidence="7">Mantle</tissue>
    </source>
</reference>
<dbReference type="InterPro" id="IPR036188">
    <property type="entry name" value="FAD/NAD-bd_sf"/>
</dbReference>
<dbReference type="SUPFAM" id="SSF51905">
    <property type="entry name" value="FAD/NAD(P)-binding domain"/>
    <property type="match status" value="1"/>
</dbReference>
<reference evidence="7" key="3">
    <citation type="submission" date="2023-05" db="EMBL/GenBank/DDBJ databases">
        <authorList>
            <person name="Smith C.H."/>
        </authorList>
    </citation>
    <scope>NUCLEOTIDE SEQUENCE</scope>
    <source>
        <strain evidence="7">CHS0354</strain>
        <tissue evidence="7">Mantle</tissue>
    </source>
</reference>
<sequence length="753" mass="85778">MKKYDYIIAGAGIGSLTAAAILARRGKKIVVLEKYKQLGGYATTFERKGFVFDVSLHQIGGVKHSRIKTLFQQAGIYERLPFIKHKYLTQLRISEINQIINIPNGDGDKFRDQLIELFPSEKKGILRWFRVMKSYGRQARINEFSQGKNFVVQGLFRLIAPFVCPRIVFGSLFPPPLSRYLSIRDKKLKKILLHFSLYYGTSSDKIGALFPMLANYGYYYDGGYYVGGGGHRIAEELEKVVKEHGGDVITNAEVTKILVEKNTAIGVEAKNQKEPIYGTNIITAANPFNVYKSLLSHWEGSERELSKVKKMEISMTASVLYMGLNTTLEKLNSQFKDVYEYVEDHSKLDENAFYEMFQNKRDFEGDYADWPMALSLHSNIDSSCLPEKGMACFDAFFADNFERWEMISDRTTYREQKKIEIEKMLKRIEEVFPNIREHIVVIELGTPLTMKKFTNNEKGAIYGFSQIRKQSMFKRFKQSSSLKNLDFVSAWTMPGGGYEGSIRAADFLLNPMMTKKANVFFWIVILAIAQAQDKFRYGLIPKIDLALPIGKEWGIKLSAESREIFLKGNSKVGVPFEFNYERTDVALMFERKFSVGESKGIKLDVGVGYKLRMLGEGALIHILGQQLVAGSKYEETNFSHRFLVEELIQEGKSMILRLRYRFGIATTLSKRAAESMEGIERLYFYSQCENIVAILSSVDLESRLTAGIGISFDARNKLEFGLNAYISSFIQNQNKLSLFGSLSISWSHTLPAL</sequence>
<organism evidence="7 8">
    <name type="scientific">Potamilus streckersoni</name>
    <dbReference type="NCBI Taxonomy" id="2493646"/>
    <lineage>
        <taxon>Eukaryota</taxon>
        <taxon>Metazoa</taxon>
        <taxon>Spiralia</taxon>
        <taxon>Lophotrochozoa</taxon>
        <taxon>Mollusca</taxon>
        <taxon>Bivalvia</taxon>
        <taxon>Autobranchia</taxon>
        <taxon>Heteroconchia</taxon>
        <taxon>Palaeoheterodonta</taxon>
        <taxon>Unionida</taxon>
        <taxon>Unionoidea</taxon>
        <taxon>Unionidae</taxon>
        <taxon>Ambleminae</taxon>
        <taxon>Lampsilini</taxon>
        <taxon>Potamilus</taxon>
    </lineage>
</organism>
<evidence type="ECO:0000256" key="1">
    <source>
        <dbReference type="ARBA" id="ARBA00005855"/>
    </source>
</evidence>
<dbReference type="InterPro" id="IPR052206">
    <property type="entry name" value="Retinol_saturase"/>
</dbReference>
<dbReference type="EMBL" id="JAEAOA010000085">
    <property type="protein sequence ID" value="KAK3605004.1"/>
    <property type="molecule type" value="Genomic_DNA"/>
</dbReference>
<evidence type="ECO:0000256" key="3">
    <source>
        <dbReference type="ARBA" id="ARBA00022729"/>
    </source>
</evidence>
<name>A0AAE0T748_9BIVA</name>
<evidence type="ECO:0000313" key="8">
    <source>
        <dbReference type="Proteomes" id="UP001195483"/>
    </source>
</evidence>
<dbReference type="Proteomes" id="UP001195483">
    <property type="component" value="Unassembled WGS sequence"/>
</dbReference>
<evidence type="ECO:0000256" key="4">
    <source>
        <dbReference type="ARBA" id="ARBA00022827"/>
    </source>
</evidence>
<evidence type="ECO:0008006" key="9">
    <source>
        <dbReference type="Google" id="ProtNLM"/>
    </source>
</evidence>
<accession>A0AAE0T748</accession>
<evidence type="ECO:0000313" key="7">
    <source>
        <dbReference type="EMBL" id="KAK3605004.1"/>
    </source>
</evidence>
<comment type="caution">
    <text evidence="7">The sequence shown here is derived from an EMBL/GenBank/DDBJ whole genome shotgun (WGS) entry which is preliminary data.</text>
</comment>
<evidence type="ECO:0000256" key="2">
    <source>
        <dbReference type="ARBA" id="ARBA00022630"/>
    </source>
</evidence>
<dbReference type="Pfam" id="PF13450">
    <property type="entry name" value="NAD_binding_8"/>
    <property type="match status" value="1"/>
</dbReference>
<dbReference type="Pfam" id="PF10677">
    <property type="entry name" value="DUF2490"/>
    <property type="match status" value="1"/>
</dbReference>
<keyword evidence="4" id="KW-0274">FAD</keyword>
<dbReference type="InterPro" id="IPR019619">
    <property type="entry name" value="DUF2490"/>
</dbReference>
<keyword evidence="3" id="KW-0732">Signal</keyword>
<dbReference type="AlphaFoldDB" id="A0AAE0T748"/>
<dbReference type="Gene3D" id="3.50.50.60">
    <property type="entry name" value="FAD/NAD(P)-binding domain"/>
    <property type="match status" value="2"/>
</dbReference>
<keyword evidence="5" id="KW-0521">NADP</keyword>
<proteinExistence type="inferred from homology"/>
<dbReference type="PANTHER" id="PTHR46091">
    <property type="entry name" value="BLR7054 PROTEIN"/>
    <property type="match status" value="1"/>
</dbReference>
<comment type="similarity">
    <text evidence="1">Belongs to the carotenoid/retinoid oxidoreductase family. CrtISO subfamily.</text>
</comment>
<keyword evidence="8" id="KW-1185">Reference proteome</keyword>
<dbReference type="PANTHER" id="PTHR46091:SF3">
    <property type="entry name" value="AMINE OXIDASE DOMAIN-CONTAINING PROTEIN"/>
    <property type="match status" value="1"/>
</dbReference>
<protein>
    <recommendedName>
        <fullName evidence="9">Amine oxidase domain-containing protein</fullName>
    </recommendedName>
</protein>
<evidence type="ECO:0000256" key="6">
    <source>
        <dbReference type="ARBA" id="ARBA00023027"/>
    </source>
</evidence>
<evidence type="ECO:0000256" key="5">
    <source>
        <dbReference type="ARBA" id="ARBA00022857"/>
    </source>
</evidence>
<keyword evidence="2" id="KW-0285">Flavoprotein</keyword>
<reference evidence="7" key="1">
    <citation type="journal article" date="2021" name="Genome Biol. Evol.">
        <title>A High-Quality Reference Genome for a Parasitic Bivalve with Doubly Uniparental Inheritance (Bivalvia: Unionida).</title>
        <authorList>
            <person name="Smith C.H."/>
        </authorList>
    </citation>
    <scope>NUCLEOTIDE SEQUENCE</scope>
    <source>
        <strain evidence="7">CHS0354</strain>
    </source>
</reference>